<sequence>MYYYLNFFTNVLRILEEQRMSKQQLSELSGVSLSFISDITTGKGNPSVGTMEQIANALRTPLPFLLECNDLPQEVLPKLGAVAPVSSVAPGYARVSVVLADYQAFIVNNWAKEISDQASP</sequence>
<dbReference type="InterPro" id="IPR010982">
    <property type="entry name" value="Lambda_DNA-bd_dom_sf"/>
</dbReference>
<organism evidence="2 3">
    <name type="scientific">Azohydromonas caseinilytica</name>
    <dbReference type="NCBI Taxonomy" id="2728836"/>
    <lineage>
        <taxon>Bacteria</taxon>
        <taxon>Pseudomonadati</taxon>
        <taxon>Pseudomonadota</taxon>
        <taxon>Betaproteobacteria</taxon>
        <taxon>Burkholderiales</taxon>
        <taxon>Sphaerotilaceae</taxon>
        <taxon>Azohydromonas</taxon>
    </lineage>
</organism>
<name>A0A848FBX8_9BURK</name>
<reference evidence="2 3" key="1">
    <citation type="submission" date="2020-04" db="EMBL/GenBank/DDBJ databases">
        <title>Azohydromonas sp. isolated from soil.</title>
        <authorList>
            <person name="Dahal R.H."/>
        </authorList>
    </citation>
    <scope>NUCLEOTIDE SEQUENCE [LARGE SCALE GENOMIC DNA]</scope>
    <source>
        <strain evidence="2 3">G-1-1-14</strain>
    </source>
</reference>
<dbReference type="Gene3D" id="1.10.260.40">
    <property type="entry name" value="lambda repressor-like DNA-binding domains"/>
    <property type="match status" value="1"/>
</dbReference>
<dbReference type="InterPro" id="IPR001387">
    <property type="entry name" value="Cro/C1-type_HTH"/>
</dbReference>
<dbReference type="Proteomes" id="UP000574067">
    <property type="component" value="Unassembled WGS sequence"/>
</dbReference>
<dbReference type="GO" id="GO:0003677">
    <property type="term" value="F:DNA binding"/>
    <property type="evidence" value="ECO:0007669"/>
    <property type="project" value="InterPro"/>
</dbReference>
<dbReference type="RefSeq" id="WP_169161905.1">
    <property type="nucleotide sequence ID" value="NZ_JABBFW010000014.1"/>
</dbReference>
<protein>
    <submittedName>
        <fullName evidence="2">Helix-turn-helix domain-containing protein</fullName>
    </submittedName>
</protein>
<dbReference type="CDD" id="cd00093">
    <property type="entry name" value="HTH_XRE"/>
    <property type="match status" value="1"/>
</dbReference>
<dbReference type="EMBL" id="JABBFW010000014">
    <property type="protein sequence ID" value="NML17004.1"/>
    <property type="molecule type" value="Genomic_DNA"/>
</dbReference>
<evidence type="ECO:0000313" key="2">
    <source>
        <dbReference type="EMBL" id="NML17004.1"/>
    </source>
</evidence>
<proteinExistence type="predicted"/>
<comment type="caution">
    <text evidence="2">The sequence shown here is derived from an EMBL/GenBank/DDBJ whole genome shotgun (WGS) entry which is preliminary data.</text>
</comment>
<dbReference type="PROSITE" id="PS50943">
    <property type="entry name" value="HTH_CROC1"/>
    <property type="match status" value="1"/>
</dbReference>
<dbReference type="SUPFAM" id="SSF47413">
    <property type="entry name" value="lambda repressor-like DNA-binding domains"/>
    <property type="match status" value="1"/>
</dbReference>
<dbReference type="NCBIfam" id="NF010465">
    <property type="entry name" value="PRK13890.1"/>
    <property type="match status" value="1"/>
</dbReference>
<evidence type="ECO:0000313" key="3">
    <source>
        <dbReference type="Proteomes" id="UP000574067"/>
    </source>
</evidence>
<dbReference type="AlphaFoldDB" id="A0A848FBX8"/>
<dbReference type="SMART" id="SM00530">
    <property type="entry name" value="HTH_XRE"/>
    <property type="match status" value="1"/>
</dbReference>
<accession>A0A848FBX8</accession>
<keyword evidence="3" id="KW-1185">Reference proteome</keyword>
<evidence type="ECO:0000259" key="1">
    <source>
        <dbReference type="PROSITE" id="PS50943"/>
    </source>
</evidence>
<gene>
    <name evidence="2" type="ORF">HHL10_18645</name>
</gene>
<feature type="domain" description="HTH cro/C1-type" evidence="1">
    <location>
        <begin position="11"/>
        <end position="65"/>
    </location>
</feature>
<dbReference type="Pfam" id="PF01381">
    <property type="entry name" value="HTH_3"/>
    <property type="match status" value="1"/>
</dbReference>